<dbReference type="AlphaFoldDB" id="A0A3D9URZ8"/>
<dbReference type="PANTHER" id="PTHR33164">
    <property type="entry name" value="TRANSCRIPTIONAL REGULATOR, MARR FAMILY"/>
    <property type="match status" value="1"/>
</dbReference>
<comment type="caution">
    <text evidence="2">The sequence shown here is derived from an EMBL/GenBank/DDBJ whole genome shotgun (WGS) entry which is preliminary data.</text>
</comment>
<feature type="domain" description="HTH marR-type" evidence="1">
    <location>
        <begin position="12"/>
        <end position="148"/>
    </location>
</feature>
<accession>A0A3D9URZ8</accession>
<evidence type="ECO:0000259" key="1">
    <source>
        <dbReference type="PROSITE" id="PS50995"/>
    </source>
</evidence>
<dbReference type="SMART" id="SM00347">
    <property type="entry name" value="HTH_MARR"/>
    <property type="match status" value="1"/>
</dbReference>
<evidence type="ECO:0000313" key="2">
    <source>
        <dbReference type="EMBL" id="REF29415.1"/>
    </source>
</evidence>
<dbReference type="GO" id="GO:0006950">
    <property type="term" value="P:response to stress"/>
    <property type="evidence" value="ECO:0007669"/>
    <property type="project" value="TreeGrafter"/>
</dbReference>
<dbReference type="PANTHER" id="PTHR33164:SF99">
    <property type="entry name" value="MARR FAMILY REGULATORY PROTEIN"/>
    <property type="match status" value="1"/>
</dbReference>
<dbReference type="RefSeq" id="WP_115921534.1">
    <property type="nucleotide sequence ID" value="NZ_QTUA01000001.1"/>
</dbReference>
<dbReference type="Pfam" id="PF12802">
    <property type="entry name" value="MarR_2"/>
    <property type="match status" value="1"/>
</dbReference>
<dbReference type="OrthoDB" id="8635520at2"/>
<protein>
    <submittedName>
        <fullName evidence="2">MarR family transcriptional regulator</fullName>
    </submittedName>
</protein>
<dbReference type="Gene3D" id="1.10.10.10">
    <property type="entry name" value="Winged helix-like DNA-binding domain superfamily/Winged helix DNA-binding domain"/>
    <property type="match status" value="1"/>
</dbReference>
<dbReference type="Proteomes" id="UP000256253">
    <property type="component" value="Unassembled WGS sequence"/>
</dbReference>
<dbReference type="InterPro" id="IPR039422">
    <property type="entry name" value="MarR/SlyA-like"/>
</dbReference>
<dbReference type="InterPro" id="IPR000835">
    <property type="entry name" value="HTH_MarR-typ"/>
</dbReference>
<reference evidence="2 3" key="1">
    <citation type="submission" date="2018-08" db="EMBL/GenBank/DDBJ databases">
        <title>Sequencing the genomes of 1000 actinobacteria strains.</title>
        <authorList>
            <person name="Klenk H.-P."/>
        </authorList>
    </citation>
    <scope>NUCLEOTIDE SEQUENCE [LARGE SCALE GENOMIC DNA]</scope>
    <source>
        <strain evidence="2 3">DSM 22967</strain>
    </source>
</reference>
<dbReference type="InterPro" id="IPR036388">
    <property type="entry name" value="WH-like_DNA-bd_sf"/>
</dbReference>
<dbReference type="GO" id="GO:0003700">
    <property type="term" value="F:DNA-binding transcription factor activity"/>
    <property type="evidence" value="ECO:0007669"/>
    <property type="project" value="InterPro"/>
</dbReference>
<organism evidence="2 3">
    <name type="scientific">Calidifontibacter indicus</name>
    <dbReference type="NCBI Taxonomy" id="419650"/>
    <lineage>
        <taxon>Bacteria</taxon>
        <taxon>Bacillati</taxon>
        <taxon>Actinomycetota</taxon>
        <taxon>Actinomycetes</taxon>
        <taxon>Micrococcales</taxon>
        <taxon>Dermacoccaceae</taxon>
        <taxon>Calidifontibacter</taxon>
    </lineage>
</organism>
<dbReference type="InterPro" id="IPR036390">
    <property type="entry name" value="WH_DNA-bd_sf"/>
</dbReference>
<keyword evidence="3" id="KW-1185">Reference proteome</keyword>
<dbReference type="SUPFAM" id="SSF46785">
    <property type="entry name" value="Winged helix' DNA-binding domain"/>
    <property type="match status" value="1"/>
</dbReference>
<sequence>MADTPRWLDDRQQQVWRQWLRAQTEMNAAITRQLQADGGLSLPDFEVLVSLEESPDGRQRATVLADTMLWERSRLSHQVRRMEARGLVDRVGCKDDRRGAWVGITDAGRAALAQVAPGHVETVRECMFDRIDDADLEALGRVTGTILAATDCASQRPATA</sequence>
<name>A0A3D9URZ8_9MICO</name>
<dbReference type="EMBL" id="QTUA01000001">
    <property type="protein sequence ID" value="REF29415.1"/>
    <property type="molecule type" value="Genomic_DNA"/>
</dbReference>
<proteinExistence type="predicted"/>
<evidence type="ECO:0000313" key="3">
    <source>
        <dbReference type="Proteomes" id="UP000256253"/>
    </source>
</evidence>
<dbReference type="PROSITE" id="PS50995">
    <property type="entry name" value="HTH_MARR_2"/>
    <property type="match status" value="1"/>
</dbReference>
<gene>
    <name evidence="2" type="ORF">DFJ65_0360</name>
</gene>